<gene>
    <name evidence="1" type="ORF">NW766_011593</name>
</gene>
<dbReference type="AlphaFoldDB" id="A0A9W8PFB2"/>
<accession>A0A9W8PFB2</accession>
<dbReference type="EMBL" id="JAPDHF010000023">
    <property type="protein sequence ID" value="KAJ4004859.1"/>
    <property type="molecule type" value="Genomic_DNA"/>
</dbReference>
<dbReference type="PANTHER" id="PTHR35179:SF2">
    <property type="entry name" value="START DOMAIN-CONTAINING PROTEIN"/>
    <property type="match status" value="1"/>
</dbReference>
<proteinExistence type="predicted"/>
<dbReference type="OrthoDB" id="420564at2759"/>
<protein>
    <recommendedName>
        <fullName evidence="3">Geranylgeranyl pyrophosphate synthetase</fullName>
    </recommendedName>
</protein>
<organism evidence="1 2">
    <name type="scientific">Fusarium irregulare</name>
    <dbReference type="NCBI Taxonomy" id="2494466"/>
    <lineage>
        <taxon>Eukaryota</taxon>
        <taxon>Fungi</taxon>
        <taxon>Dikarya</taxon>
        <taxon>Ascomycota</taxon>
        <taxon>Pezizomycotina</taxon>
        <taxon>Sordariomycetes</taxon>
        <taxon>Hypocreomycetidae</taxon>
        <taxon>Hypocreales</taxon>
        <taxon>Nectriaceae</taxon>
        <taxon>Fusarium</taxon>
        <taxon>Fusarium incarnatum-equiseti species complex</taxon>
    </lineage>
</organism>
<sequence>MASSLITEIDRCDIGDPSTCAAASITNVRHLSSYNWIESPIATIAVPGSPPLWSAPKTSKQLQKDTGLYYINQNQARHPDSPLEPLFCALYLENPSFDISSIDVVTDRNNIRKLLAFINPRLDPGDLEPFTIGVEVIGRTALFRRDGTAPTRFIQPDEFRGFGHEFEKEFTIEQVNDSTGHHRIIAYQLGGLSLIVRYEADGYVAADTDDTNEPKAASSQDSPLLDIMRGLSLSSATDVSNVEPIPSKLVTRDEGRVVRPGSIIEIKTRAISSRPLPIEDVAAQLWVSQTSKLVRAYHYRGKFQVPHVEDVGAQVKRWEVLNQNDLKRLVILLKTISNLAAKSGGKATVKYEGGSKLLFYQADTGDMLPRSLYSKWEGRGVTQARKVVSAPEEREVSGTLGRDEKKTLEMARAKYGDGPHAELIGVGVDKGFRQFFRRMPLQLSQYHLLCDTLDSLAIDVTNGRTVRDIMKDMRRWKDDCDPDERSRIRSLKSVARDSAFRLLYVLLQSNIADTNMAYNAALFVVSHRGVFRFKTRKMVREAFEENCPVSAKQRATLNRWPVEESLSIRSEEDVTTESEDLFFDSDSSF</sequence>
<name>A0A9W8PFB2_9HYPO</name>
<dbReference type="Proteomes" id="UP001152130">
    <property type="component" value="Unassembled WGS sequence"/>
</dbReference>
<evidence type="ECO:0008006" key="3">
    <source>
        <dbReference type="Google" id="ProtNLM"/>
    </source>
</evidence>
<evidence type="ECO:0000313" key="1">
    <source>
        <dbReference type="EMBL" id="KAJ4004859.1"/>
    </source>
</evidence>
<keyword evidence="2" id="KW-1185">Reference proteome</keyword>
<dbReference type="PANTHER" id="PTHR35179">
    <property type="entry name" value="PROTEIN CBG02620"/>
    <property type="match status" value="1"/>
</dbReference>
<reference evidence="1" key="1">
    <citation type="submission" date="2022-10" db="EMBL/GenBank/DDBJ databases">
        <title>Fusarium specimens isolated from Avocado Roots.</title>
        <authorList>
            <person name="Stajich J."/>
            <person name="Roper C."/>
            <person name="Heimlech-Rivalta G."/>
        </authorList>
    </citation>
    <scope>NUCLEOTIDE SEQUENCE</scope>
    <source>
        <strain evidence="1">CF00143</strain>
    </source>
</reference>
<comment type="caution">
    <text evidence="1">The sequence shown here is derived from an EMBL/GenBank/DDBJ whole genome shotgun (WGS) entry which is preliminary data.</text>
</comment>
<evidence type="ECO:0000313" key="2">
    <source>
        <dbReference type="Proteomes" id="UP001152130"/>
    </source>
</evidence>